<dbReference type="AlphaFoldDB" id="A0A9D2DDE0"/>
<protein>
    <recommendedName>
        <fullName evidence="3">DUF4157 domain-containing protein</fullName>
    </recommendedName>
</protein>
<proteinExistence type="predicted"/>
<organism evidence="1 2">
    <name type="scientific">Candidatus Tidjanibacter faecipullorum</name>
    <dbReference type="NCBI Taxonomy" id="2838766"/>
    <lineage>
        <taxon>Bacteria</taxon>
        <taxon>Pseudomonadati</taxon>
        <taxon>Bacteroidota</taxon>
        <taxon>Bacteroidia</taxon>
        <taxon>Bacteroidales</taxon>
        <taxon>Rikenellaceae</taxon>
        <taxon>Tidjanibacter</taxon>
    </lineage>
</organism>
<accession>A0A9D2DDE0</accession>
<dbReference type="Proteomes" id="UP000824014">
    <property type="component" value="Unassembled WGS sequence"/>
</dbReference>
<reference evidence="1" key="1">
    <citation type="journal article" date="2021" name="PeerJ">
        <title>Extensive microbial diversity within the chicken gut microbiome revealed by metagenomics and culture.</title>
        <authorList>
            <person name="Gilroy R."/>
            <person name="Ravi A."/>
            <person name="Getino M."/>
            <person name="Pursley I."/>
            <person name="Horton D.L."/>
            <person name="Alikhan N.F."/>
            <person name="Baker D."/>
            <person name="Gharbi K."/>
            <person name="Hall N."/>
            <person name="Watson M."/>
            <person name="Adriaenssens E.M."/>
            <person name="Foster-Nyarko E."/>
            <person name="Jarju S."/>
            <person name="Secka A."/>
            <person name="Antonio M."/>
            <person name="Oren A."/>
            <person name="Chaudhuri R.R."/>
            <person name="La Ragione R."/>
            <person name="Hildebrand F."/>
            <person name="Pallen M.J."/>
        </authorList>
    </citation>
    <scope>NUCLEOTIDE SEQUENCE</scope>
    <source>
        <strain evidence="1">ChiHjej11B10-19426</strain>
    </source>
</reference>
<dbReference type="PROSITE" id="PS51257">
    <property type="entry name" value="PROKAR_LIPOPROTEIN"/>
    <property type="match status" value="1"/>
</dbReference>
<dbReference type="EMBL" id="DXCC01000009">
    <property type="protein sequence ID" value="HIZ14947.1"/>
    <property type="molecule type" value="Genomic_DNA"/>
</dbReference>
<evidence type="ECO:0008006" key="3">
    <source>
        <dbReference type="Google" id="ProtNLM"/>
    </source>
</evidence>
<evidence type="ECO:0000313" key="1">
    <source>
        <dbReference type="EMBL" id="HIZ14947.1"/>
    </source>
</evidence>
<sequence>MLSKTTLGTWCAALLICACAWSCRGGRSAEPRVTDTLALNFLNAEQAAAFLGSADHHTQSLDRFALEALTGREGATAEDFRQFAAAQARDWDPAVMQMVREKTDSLNGVIRQKGLKLNFPAQIDIMVTTLREEGEAAGYTRGASIVCSKDMLTWAPPHLVTELIAHEAFHVLTRNDPELRRELYALIGFTVLPRSVELPDGLAEYVIDNPDVNAHDSYATFQIDGQPRNCLMLLYSKRDYEGGAFWDYFSTGLLEIDPETCQPVLDEEGNYHIYEVEEASDFFDKVGRNTTYVIDPEEVLADNFSFLLTRDIDTMPSPDLLRRIEAVCRGER</sequence>
<evidence type="ECO:0000313" key="2">
    <source>
        <dbReference type="Proteomes" id="UP000824014"/>
    </source>
</evidence>
<gene>
    <name evidence="1" type="ORF">H9816_03425</name>
</gene>
<name>A0A9D2DDE0_9BACT</name>
<reference evidence="1" key="2">
    <citation type="submission" date="2021-04" db="EMBL/GenBank/DDBJ databases">
        <authorList>
            <person name="Gilroy R."/>
        </authorList>
    </citation>
    <scope>NUCLEOTIDE SEQUENCE</scope>
    <source>
        <strain evidence="1">ChiHjej11B10-19426</strain>
    </source>
</reference>
<comment type="caution">
    <text evidence="1">The sequence shown here is derived from an EMBL/GenBank/DDBJ whole genome shotgun (WGS) entry which is preliminary data.</text>
</comment>